<dbReference type="EMBL" id="ML119069">
    <property type="protein sequence ID" value="ROT34516.1"/>
    <property type="molecule type" value="Genomic_DNA"/>
</dbReference>
<accession>A0A3N2PJM7</accession>
<dbReference type="RefSeq" id="XP_028462322.1">
    <property type="nucleotide sequence ID" value="XM_028615234.1"/>
</dbReference>
<reference evidence="1 2" key="1">
    <citation type="journal article" date="2018" name="Mol. Ecol.">
        <title>The obligate alkalophilic soda-lake fungus Sodiomyces alkalinus has shifted to a protein diet.</title>
        <authorList>
            <person name="Grum-Grzhimaylo A.A."/>
            <person name="Falkoski D.L."/>
            <person name="van den Heuvel J."/>
            <person name="Valero-Jimenez C.A."/>
            <person name="Min B."/>
            <person name="Choi I.G."/>
            <person name="Lipzen A."/>
            <person name="Daum C.G."/>
            <person name="Aanen D.K."/>
            <person name="Tsang A."/>
            <person name="Henrissat B."/>
            <person name="Bilanenko E.N."/>
            <person name="de Vries R.P."/>
            <person name="van Kan J.A.L."/>
            <person name="Grigoriev I.V."/>
            <person name="Debets A.J.M."/>
        </authorList>
    </citation>
    <scope>NUCLEOTIDE SEQUENCE [LARGE SCALE GENOMIC DNA]</scope>
    <source>
        <strain evidence="1 2">F11</strain>
    </source>
</reference>
<protein>
    <submittedName>
        <fullName evidence="1">Uncharacterized protein</fullName>
    </submittedName>
</protein>
<sequence length="260" mass="28812">MYRHLTERTGKTWWAAPGGVEAGYSCIEAVVVSFGRSVGRSAVRGEEILPRLEVGSHDLACRSTNPNHLPSHPREMSRFCISASFPSFPLSVDSPSSPIRPSTLSDFLLTYTHFMTMSSVHVDTSAIFLALSYRAFAPVVQMRDEAKKPVDDAEDHYPCLYLIVKLVRLDALGHVDSATLEPRRYGIALPTFNQYEMNPCQIRKKRPSEAPSTPTTSSFTTYNVLECIDVSTTNVTIFYRTGIRPGATASISSENVTLKK</sequence>
<organism evidence="1 2">
    <name type="scientific">Sodiomyces alkalinus (strain CBS 110278 / VKM F-3762 / F11)</name>
    <name type="common">Alkaliphilic filamentous fungus</name>
    <dbReference type="NCBI Taxonomy" id="1314773"/>
    <lineage>
        <taxon>Eukaryota</taxon>
        <taxon>Fungi</taxon>
        <taxon>Dikarya</taxon>
        <taxon>Ascomycota</taxon>
        <taxon>Pezizomycotina</taxon>
        <taxon>Sordariomycetes</taxon>
        <taxon>Hypocreomycetidae</taxon>
        <taxon>Glomerellales</taxon>
        <taxon>Plectosphaerellaceae</taxon>
        <taxon>Sodiomyces</taxon>
    </lineage>
</organism>
<dbReference type="AlphaFoldDB" id="A0A3N2PJM7"/>
<dbReference type="GeneID" id="39583711"/>
<gene>
    <name evidence="1" type="ORF">SODALDRAFT_382445</name>
</gene>
<proteinExistence type="predicted"/>
<keyword evidence="2" id="KW-1185">Reference proteome</keyword>
<dbReference type="Proteomes" id="UP000272025">
    <property type="component" value="Unassembled WGS sequence"/>
</dbReference>
<evidence type="ECO:0000313" key="1">
    <source>
        <dbReference type="EMBL" id="ROT34516.1"/>
    </source>
</evidence>
<name>A0A3N2PJM7_SODAK</name>
<evidence type="ECO:0000313" key="2">
    <source>
        <dbReference type="Proteomes" id="UP000272025"/>
    </source>
</evidence>